<keyword evidence="3 5" id="KW-0269">Exonuclease</keyword>
<feature type="domain" description="Calcineurin-like phosphoesterase" evidence="4">
    <location>
        <begin position="1"/>
        <end position="202"/>
    </location>
</feature>
<accession>A0A7G9GZ26</accession>
<evidence type="ECO:0000259" key="4">
    <source>
        <dbReference type="Pfam" id="PF00149"/>
    </source>
</evidence>
<name>A0A7G9GZ26_9FUSO</name>
<dbReference type="InterPro" id="IPR029052">
    <property type="entry name" value="Metallo-depent_PP-like"/>
</dbReference>
<keyword evidence="2" id="KW-0378">Hydrolase</keyword>
<proteinExistence type="predicted"/>
<evidence type="ECO:0000256" key="3">
    <source>
        <dbReference type="ARBA" id="ARBA00022839"/>
    </source>
</evidence>
<evidence type="ECO:0000256" key="2">
    <source>
        <dbReference type="ARBA" id="ARBA00022801"/>
    </source>
</evidence>
<dbReference type="Proteomes" id="UP000515913">
    <property type="component" value="Chromosome"/>
</dbReference>
<organism evidence="5 6">
    <name type="scientific">Fusobacterium hominis</name>
    <dbReference type="NCBI Taxonomy" id="2764326"/>
    <lineage>
        <taxon>Bacteria</taxon>
        <taxon>Fusobacteriati</taxon>
        <taxon>Fusobacteriota</taxon>
        <taxon>Fusobacteriia</taxon>
        <taxon>Fusobacteriales</taxon>
        <taxon>Fusobacteriaceae</taxon>
        <taxon>Fusobacterium</taxon>
    </lineage>
</organism>
<dbReference type="InterPro" id="IPR050535">
    <property type="entry name" value="DNA_Repair-Maintenance_Comp"/>
</dbReference>
<dbReference type="EMBL" id="CP060637">
    <property type="protein sequence ID" value="QNM16058.1"/>
    <property type="molecule type" value="Genomic_DNA"/>
</dbReference>
<dbReference type="GO" id="GO:0004527">
    <property type="term" value="F:exonuclease activity"/>
    <property type="evidence" value="ECO:0007669"/>
    <property type="project" value="UniProtKB-KW"/>
</dbReference>
<dbReference type="PANTHER" id="PTHR30337">
    <property type="entry name" value="COMPONENT OF ATP-DEPENDENT DSDNA EXONUCLEASE"/>
    <property type="match status" value="1"/>
</dbReference>
<keyword evidence="6" id="KW-1185">Reference proteome</keyword>
<dbReference type="AlphaFoldDB" id="A0A7G9GZ26"/>
<protein>
    <submittedName>
        <fullName evidence="5">Exonuclease SbcCD subunit D</fullName>
    </submittedName>
</protein>
<sequence>MKILHCSDIHLGKRPFGTKEFSQKRYLDFFYAFETLIDEAIRKKVDLVIVAGDLFDKKELTPDVLQKCEKIFIKLKNNNIPAFIIEGNHDNNNNNDLINSWTHYLEDKKLIIRGDYRFEDNNFKFDKFQINDVNIYGIGYPGFAVDEVLTQLSQQLNPLEKNIVVVHTALGGGEYLPGLANSSSIKEFKDKVLYIAGGHLHSFQVYPKENPYFFIPGSLEYWNVLNEKSDKKGGILFDTDTKEYEFVQISPRKRIKTIFNPTSSEIEEEFSKFCENLHLTGEELVIVTINITDNKYINTTEFEKIIEKKGALKGYIQLNYAENNDLNNNNTYTSIKAIEKNIISSWEQFKNKDSICNYLQKFKEYSGDKERQDDFFTLFDNMLEEEISNENK</sequence>
<reference evidence="5 6" key="1">
    <citation type="submission" date="2020-08" db="EMBL/GenBank/DDBJ databases">
        <authorList>
            <person name="Liu C."/>
            <person name="Sun Q."/>
        </authorList>
    </citation>
    <scope>NUCLEOTIDE SEQUENCE [LARGE SCALE GENOMIC DNA]</scope>
    <source>
        <strain evidence="5 6">NSJ-57</strain>
    </source>
</reference>
<dbReference type="SUPFAM" id="SSF56300">
    <property type="entry name" value="Metallo-dependent phosphatases"/>
    <property type="match status" value="1"/>
</dbReference>
<gene>
    <name evidence="5" type="ORF">H9Q81_04360</name>
</gene>
<dbReference type="Gene3D" id="3.60.21.10">
    <property type="match status" value="1"/>
</dbReference>
<dbReference type="InterPro" id="IPR004843">
    <property type="entry name" value="Calcineurin-like_PHP"/>
</dbReference>
<keyword evidence="1" id="KW-0540">Nuclease</keyword>
<dbReference type="KEGG" id="fho:H9Q81_04360"/>
<dbReference type="CDD" id="cd00840">
    <property type="entry name" value="MPP_Mre11_N"/>
    <property type="match status" value="1"/>
</dbReference>
<dbReference type="RefSeq" id="WP_187423201.1">
    <property type="nucleotide sequence ID" value="NZ_CP060637.1"/>
</dbReference>
<evidence type="ECO:0000313" key="6">
    <source>
        <dbReference type="Proteomes" id="UP000515913"/>
    </source>
</evidence>
<evidence type="ECO:0000256" key="1">
    <source>
        <dbReference type="ARBA" id="ARBA00022722"/>
    </source>
</evidence>
<dbReference type="PANTHER" id="PTHR30337:SF0">
    <property type="entry name" value="NUCLEASE SBCCD SUBUNIT D"/>
    <property type="match status" value="1"/>
</dbReference>
<evidence type="ECO:0000313" key="5">
    <source>
        <dbReference type="EMBL" id="QNM16058.1"/>
    </source>
</evidence>
<dbReference type="Pfam" id="PF00149">
    <property type="entry name" value="Metallophos"/>
    <property type="match status" value="1"/>
</dbReference>
<dbReference type="InterPro" id="IPR041796">
    <property type="entry name" value="Mre11_N"/>
</dbReference>